<dbReference type="InterPro" id="IPR001610">
    <property type="entry name" value="PAC"/>
</dbReference>
<dbReference type="eggNOG" id="COG5001">
    <property type="taxonomic scope" value="Bacteria"/>
</dbReference>
<sequence length="725" mass="83069">MSWTVKKLKIVFSLTVIIIKRHQGDIVPNQRPNNLTLITDYQHLAEHVPTGIFEVDLAGHCTFSNATFKQLLGLDDQLSLGFSYTRHFHPDDKMAVVKHWCRCIKKEQAFNYTFRVHLPEQVELYLTINAVPVFKDQQLIAFIGCVEDVTELCLSQQQLKDNQQRYELALKSSGAGIWDWDILNDVVHYSAKFSDLLGFDNLLFGTSWSSWTDQIHPDDLDIFETQLQNHLDDADKPFNIECRLISQKKKVLWFTVVGEALRDEHGYPTRMVGSMVDITLKHQSQQMIWQQANFDHLTGLPNRNMFTERLKQEISESKRYQQKFALFFIDLDHFKEVNDTLGHGAGDQLLIEVAERLQLILRESDTIGRIGGDEFTALIPHINQTCDIDSLAQKLIQTIELPFYIDGESIFISASIGITLFPDHSEKIDELLKFADQAMYRSKENGRKRFSYFTFAMQEQADHTRNLTQELHLAIIEQHFHVVYQPIMALPSRKITKAEALVRWDHPELGLISPADFIPLAERSGVIIEIGNWVFYNAAKQALKWQQEIDPSFEISINRSPVQFQNPDPNADQKWVELLKNLGLIKGICIEITEGLLLDDTQGIKDKLLYFQNNGMDISLDDFGTGYSSLSYLTKFDINFLKIDRAFINDLEHNQNNQALCEAIIVMAHKLGLKVIAEGVESQRQLDFLAQAQCDFVQGYFISKPISAAAFEHQLKSPAPFGNAK</sequence>
<evidence type="ECO:0000313" key="7">
    <source>
        <dbReference type="Proteomes" id="UP000006201"/>
    </source>
</evidence>
<dbReference type="CDD" id="cd01948">
    <property type="entry name" value="EAL"/>
    <property type="match status" value="1"/>
</dbReference>
<dbReference type="SUPFAM" id="SSF55073">
    <property type="entry name" value="Nucleotide cyclase"/>
    <property type="match status" value="1"/>
</dbReference>
<proteinExistence type="predicted"/>
<dbReference type="Gene3D" id="3.30.70.270">
    <property type="match status" value="1"/>
</dbReference>
<feature type="domain" description="PAS" evidence="2">
    <location>
        <begin position="162"/>
        <end position="234"/>
    </location>
</feature>
<dbReference type="PROSITE" id="PS50113">
    <property type="entry name" value="PAC"/>
    <property type="match status" value="1"/>
</dbReference>
<evidence type="ECO:0000259" key="2">
    <source>
        <dbReference type="PROSITE" id="PS50112"/>
    </source>
</evidence>
<dbReference type="SUPFAM" id="SSF55785">
    <property type="entry name" value="PYP-like sensor domain (PAS domain)"/>
    <property type="match status" value="2"/>
</dbReference>
<dbReference type="CDD" id="cd01949">
    <property type="entry name" value="GGDEF"/>
    <property type="match status" value="1"/>
</dbReference>
<feature type="domain" description="EAL" evidence="4">
    <location>
        <begin position="464"/>
        <end position="719"/>
    </location>
</feature>
<dbReference type="InterPro" id="IPR000700">
    <property type="entry name" value="PAS-assoc_C"/>
</dbReference>
<dbReference type="SMART" id="SM00091">
    <property type="entry name" value="PAS"/>
    <property type="match status" value="2"/>
</dbReference>
<dbReference type="Pfam" id="PF08447">
    <property type="entry name" value="PAS_3"/>
    <property type="match status" value="1"/>
</dbReference>
<evidence type="ECO:0000259" key="5">
    <source>
        <dbReference type="PROSITE" id="PS50887"/>
    </source>
</evidence>
<dbReference type="FunFam" id="3.30.70.270:FF:000001">
    <property type="entry name" value="Diguanylate cyclase domain protein"/>
    <property type="match status" value="1"/>
</dbReference>
<dbReference type="AlphaFoldDB" id="A4C531"/>
<dbReference type="HOGENOM" id="CLU_000445_70_20_6"/>
<dbReference type="NCBIfam" id="TIGR00254">
    <property type="entry name" value="GGDEF"/>
    <property type="match status" value="1"/>
</dbReference>
<evidence type="ECO:0000259" key="4">
    <source>
        <dbReference type="PROSITE" id="PS50883"/>
    </source>
</evidence>
<dbReference type="Proteomes" id="UP000006201">
    <property type="component" value="Unassembled WGS sequence"/>
</dbReference>
<dbReference type="GO" id="GO:0003824">
    <property type="term" value="F:catalytic activity"/>
    <property type="evidence" value="ECO:0007669"/>
    <property type="project" value="UniProtKB-ARBA"/>
</dbReference>
<dbReference type="InterPro" id="IPR001633">
    <property type="entry name" value="EAL_dom"/>
</dbReference>
<dbReference type="PROSITE" id="PS50112">
    <property type="entry name" value="PAS"/>
    <property type="match status" value="2"/>
</dbReference>
<organism evidence="6 7">
    <name type="scientific">Pseudoalteromonas tunicata D2</name>
    <dbReference type="NCBI Taxonomy" id="87626"/>
    <lineage>
        <taxon>Bacteria</taxon>
        <taxon>Pseudomonadati</taxon>
        <taxon>Pseudomonadota</taxon>
        <taxon>Gammaproteobacteria</taxon>
        <taxon>Alteromonadales</taxon>
        <taxon>Pseudoalteromonadaceae</taxon>
        <taxon>Pseudoalteromonas</taxon>
    </lineage>
</organism>
<evidence type="ECO:0000313" key="6">
    <source>
        <dbReference type="EMBL" id="EAR30663.1"/>
    </source>
</evidence>
<dbReference type="SMART" id="SM00086">
    <property type="entry name" value="PAC"/>
    <property type="match status" value="2"/>
</dbReference>
<feature type="domain" description="PAC" evidence="3">
    <location>
        <begin position="238"/>
        <end position="290"/>
    </location>
</feature>
<dbReference type="PROSITE" id="PS50887">
    <property type="entry name" value="GGDEF"/>
    <property type="match status" value="1"/>
</dbReference>
<dbReference type="CDD" id="cd00130">
    <property type="entry name" value="PAS"/>
    <property type="match status" value="2"/>
</dbReference>
<dbReference type="InterPro" id="IPR013655">
    <property type="entry name" value="PAS_fold_3"/>
</dbReference>
<dbReference type="OrthoDB" id="9176779at2"/>
<dbReference type="PANTHER" id="PTHR44757">
    <property type="entry name" value="DIGUANYLATE CYCLASE DGCP"/>
    <property type="match status" value="1"/>
</dbReference>
<dbReference type="NCBIfam" id="TIGR00229">
    <property type="entry name" value="sensory_box"/>
    <property type="match status" value="2"/>
</dbReference>
<evidence type="ECO:0000259" key="3">
    <source>
        <dbReference type="PROSITE" id="PS50113"/>
    </source>
</evidence>
<dbReference type="Pfam" id="PF00990">
    <property type="entry name" value="GGDEF"/>
    <property type="match status" value="1"/>
</dbReference>
<feature type="domain" description="GGDEF" evidence="5">
    <location>
        <begin position="322"/>
        <end position="455"/>
    </location>
</feature>
<name>A4C531_9GAMM</name>
<dbReference type="InterPro" id="IPR052155">
    <property type="entry name" value="Biofilm_reg_signaling"/>
</dbReference>
<dbReference type="PROSITE" id="PS50883">
    <property type="entry name" value="EAL"/>
    <property type="match status" value="1"/>
</dbReference>
<dbReference type="Pfam" id="PF00989">
    <property type="entry name" value="PAS"/>
    <property type="match status" value="1"/>
</dbReference>
<accession>A4C531</accession>
<feature type="domain" description="PAS" evidence="2">
    <location>
        <begin position="37"/>
        <end position="107"/>
    </location>
</feature>
<dbReference type="SMART" id="SM00267">
    <property type="entry name" value="GGDEF"/>
    <property type="match status" value="1"/>
</dbReference>
<dbReference type="InterPro" id="IPR043128">
    <property type="entry name" value="Rev_trsase/Diguanyl_cyclase"/>
</dbReference>
<keyword evidence="7" id="KW-1185">Reference proteome</keyword>
<dbReference type="SUPFAM" id="SSF141868">
    <property type="entry name" value="EAL domain-like"/>
    <property type="match status" value="1"/>
</dbReference>
<dbReference type="EMBL" id="AAOH01000001">
    <property type="protein sequence ID" value="EAR30663.1"/>
    <property type="molecule type" value="Genomic_DNA"/>
</dbReference>
<dbReference type="InterPro" id="IPR035965">
    <property type="entry name" value="PAS-like_dom_sf"/>
</dbReference>
<comment type="cofactor">
    <cofactor evidence="1">
        <name>Mg(2+)</name>
        <dbReference type="ChEBI" id="CHEBI:18420"/>
    </cofactor>
</comment>
<dbReference type="Pfam" id="PF00563">
    <property type="entry name" value="EAL"/>
    <property type="match status" value="1"/>
</dbReference>
<reference evidence="6 7" key="1">
    <citation type="submission" date="2006-02" db="EMBL/GenBank/DDBJ databases">
        <authorList>
            <person name="Moran M.A."/>
            <person name="Kjelleberg S."/>
            <person name="Egan S."/>
            <person name="Saunders N."/>
            <person name="Thomas T."/>
            <person name="Ferriera S."/>
            <person name="Johnson J."/>
            <person name="Kravitz S."/>
            <person name="Halpern A."/>
            <person name="Remington K."/>
            <person name="Beeson K."/>
            <person name="Tran B."/>
            <person name="Rogers Y.-H."/>
            <person name="Friedman R."/>
            <person name="Venter J.C."/>
        </authorList>
    </citation>
    <scope>NUCLEOTIDE SEQUENCE [LARGE SCALE GENOMIC DNA]</scope>
    <source>
        <strain evidence="6 7">D2</strain>
    </source>
</reference>
<dbReference type="InterPro" id="IPR029787">
    <property type="entry name" value="Nucleotide_cyclase"/>
</dbReference>
<dbReference type="STRING" id="87626.PTD2_03801"/>
<dbReference type="InterPro" id="IPR000014">
    <property type="entry name" value="PAS"/>
</dbReference>
<evidence type="ECO:0000256" key="1">
    <source>
        <dbReference type="ARBA" id="ARBA00001946"/>
    </source>
</evidence>
<dbReference type="PANTHER" id="PTHR44757:SF2">
    <property type="entry name" value="BIOFILM ARCHITECTURE MAINTENANCE PROTEIN MBAA"/>
    <property type="match status" value="1"/>
</dbReference>
<dbReference type="InterPro" id="IPR000160">
    <property type="entry name" value="GGDEF_dom"/>
</dbReference>
<dbReference type="Gene3D" id="3.30.450.20">
    <property type="entry name" value="PAS domain"/>
    <property type="match status" value="2"/>
</dbReference>
<protein>
    <submittedName>
        <fullName evidence="6">Sensory box protein</fullName>
    </submittedName>
</protein>
<dbReference type="Gene3D" id="3.20.20.450">
    <property type="entry name" value="EAL domain"/>
    <property type="match status" value="1"/>
</dbReference>
<gene>
    <name evidence="6" type="ORF">PTD2_03801</name>
</gene>
<dbReference type="InterPro" id="IPR013767">
    <property type="entry name" value="PAS_fold"/>
</dbReference>
<dbReference type="InterPro" id="IPR035919">
    <property type="entry name" value="EAL_sf"/>
</dbReference>
<dbReference type="GO" id="GO:0006355">
    <property type="term" value="P:regulation of DNA-templated transcription"/>
    <property type="evidence" value="ECO:0007669"/>
    <property type="project" value="InterPro"/>
</dbReference>
<dbReference type="SMART" id="SM00052">
    <property type="entry name" value="EAL"/>
    <property type="match status" value="1"/>
</dbReference>
<comment type="caution">
    <text evidence="6">The sequence shown here is derived from an EMBL/GenBank/DDBJ whole genome shotgun (WGS) entry which is preliminary data.</text>
</comment>